<comment type="caution">
    <text evidence="1">The sequence shown here is derived from an EMBL/GenBank/DDBJ whole genome shotgun (WGS) entry which is preliminary data.</text>
</comment>
<gene>
    <name evidence="1" type="ORF">K8U72_08195</name>
</gene>
<protein>
    <recommendedName>
        <fullName evidence="3">PIN domain-containing protein</fullName>
    </recommendedName>
</protein>
<organism evidence="1 2">
    <name type="scientific">Thermophilibacter provencensis</name>
    <dbReference type="NCBI Taxonomy" id="1852386"/>
    <lineage>
        <taxon>Bacteria</taxon>
        <taxon>Bacillati</taxon>
        <taxon>Actinomycetota</taxon>
        <taxon>Coriobacteriia</taxon>
        <taxon>Coriobacteriales</taxon>
        <taxon>Atopobiaceae</taxon>
        <taxon>Thermophilibacter</taxon>
    </lineage>
</organism>
<dbReference type="EMBL" id="DYWQ01000123">
    <property type="protein sequence ID" value="HJF45740.1"/>
    <property type="molecule type" value="Genomic_DNA"/>
</dbReference>
<name>A0A921GGD8_9ACTN</name>
<dbReference type="RefSeq" id="WP_274959440.1">
    <property type="nucleotide sequence ID" value="NZ_DYWQ01000123.1"/>
</dbReference>
<reference evidence="1" key="2">
    <citation type="submission" date="2021-09" db="EMBL/GenBank/DDBJ databases">
        <authorList>
            <person name="Gilroy R."/>
        </authorList>
    </citation>
    <scope>NUCLEOTIDE SEQUENCE</scope>
    <source>
        <strain evidence="1">CHK124-7917</strain>
    </source>
</reference>
<evidence type="ECO:0000313" key="1">
    <source>
        <dbReference type="EMBL" id="HJF45740.1"/>
    </source>
</evidence>
<reference evidence="1" key="1">
    <citation type="journal article" date="2021" name="PeerJ">
        <title>Extensive microbial diversity within the chicken gut microbiome revealed by metagenomics and culture.</title>
        <authorList>
            <person name="Gilroy R."/>
            <person name="Ravi A."/>
            <person name="Getino M."/>
            <person name="Pursley I."/>
            <person name="Horton D.L."/>
            <person name="Alikhan N.F."/>
            <person name="Baker D."/>
            <person name="Gharbi K."/>
            <person name="Hall N."/>
            <person name="Watson M."/>
            <person name="Adriaenssens E.M."/>
            <person name="Foster-Nyarko E."/>
            <person name="Jarju S."/>
            <person name="Secka A."/>
            <person name="Antonio M."/>
            <person name="Oren A."/>
            <person name="Chaudhuri R.R."/>
            <person name="La Ragione R."/>
            <person name="Hildebrand F."/>
            <person name="Pallen M.J."/>
        </authorList>
    </citation>
    <scope>NUCLEOTIDE SEQUENCE</scope>
    <source>
        <strain evidence="1">CHK124-7917</strain>
    </source>
</reference>
<dbReference type="Proteomes" id="UP000697330">
    <property type="component" value="Unassembled WGS sequence"/>
</dbReference>
<dbReference type="AlphaFoldDB" id="A0A921GGD8"/>
<proteinExistence type="predicted"/>
<evidence type="ECO:0008006" key="3">
    <source>
        <dbReference type="Google" id="ProtNLM"/>
    </source>
</evidence>
<evidence type="ECO:0000313" key="2">
    <source>
        <dbReference type="Proteomes" id="UP000697330"/>
    </source>
</evidence>
<sequence>MSRRRVALDTNVFLLLLVGLANREAIARHKRLAAYDDDSYDMLCKLLASYDEVVVTPGCLAETTNLLDSDKGSRQHCYQMLKELIQSGEGLSEKHVPADKVVEQRPFMWLGFTDASYVELADQGIPVITADLKLYLQVAERNEKSVNFASAALGFRA</sequence>
<accession>A0A921GGD8</accession>